<evidence type="ECO:0000256" key="3">
    <source>
        <dbReference type="ARBA" id="ARBA00023242"/>
    </source>
</evidence>
<accession>A0A6P4YYJ7</accession>
<reference evidence="7" key="1">
    <citation type="submission" date="2025-08" db="UniProtKB">
        <authorList>
            <consortium name="RefSeq"/>
        </authorList>
    </citation>
    <scope>IDENTIFICATION</scope>
    <source>
        <tissue evidence="7">Gonad</tissue>
    </source>
</reference>
<evidence type="ECO:0000256" key="2">
    <source>
        <dbReference type="ARBA" id="ARBA00022448"/>
    </source>
</evidence>
<organism evidence="6 7">
    <name type="scientific">Branchiostoma belcheri</name>
    <name type="common">Amphioxus</name>
    <dbReference type="NCBI Taxonomy" id="7741"/>
    <lineage>
        <taxon>Eukaryota</taxon>
        <taxon>Metazoa</taxon>
        <taxon>Chordata</taxon>
        <taxon>Cephalochordata</taxon>
        <taxon>Leptocardii</taxon>
        <taxon>Amphioxiformes</taxon>
        <taxon>Branchiostomatidae</taxon>
        <taxon>Branchiostoma</taxon>
    </lineage>
</organism>
<comment type="subcellular location">
    <subcellularLocation>
        <location evidence="1">Nucleus</location>
    </subcellularLocation>
</comment>
<dbReference type="KEGG" id="bbel:109469734"/>
<dbReference type="InterPro" id="IPR016024">
    <property type="entry name" value="ARM-type_fold"/>
</dbReference>
<dbReference type="GeneID" id="109469734"/>
<dbReference type="SMART" id="SM00913">
    <property type="entry name" value="IBN_N"/>
    <property type="match status" value="1"/>
</dbReference>
<keyword evidence="2" id="KW-0813">Transport</keyword>
<dbReference type="PANTHER" id="PTHR10997:SF7">
    <property type="entry name" value="IMPORTIN-11"/>
    <property type="match status" value="1"/>
</dbReference>
<name>A0A6P4YYJ7_BRABE</name>
<dbReference type="Pfam" id="PF03810">
    <property type="entry name" value="IBN_N"/>
    <property type="match status" value="1"/>
</dbReference>
<keyword evidence="4" id="KW-1133">Transmembrane helix</keyword>
<keyword evidence="4" id="KW-0472">Membrane</keyword>
<dbReference type="Gene3D" id="1.25.10.10">
    <property type="entry name" value="Leucine-rich Repeat Variant"/>
    <property type="match status" value="1"/>
</dbReference>
<dbReference type="InterPro" id="IPR011989">
    <property type="entry name" value="ARM-like"/>
</dbReference>
<dbReference type="OrthoDB" id="361693at2759"/>
<dbReference type="Proteomes" id="UP000515135">
    <property type="component" value="Unplaced"/>
</dbReference>
<evidence type="ECO:0000256" key="4">
    <source>
        <dbReference type="SAM" id="Phobius"/>
    </source>
</evidence>
<dbReference type="AlphaFoldDB" id="A0A6P4YYJ7"/>
<dbReference type="GO" id="GO:0005635">
    <property type="term" value="C:nuclear envelope"/>
    <property type="evidence" value="ECO:0007669"/>
    <property type="project" value="TreeGrafter"/>
</dbReference>
<keyword evidence="4" id="KW-0812">Transmembrane</keyword>
<dbReference type="GO" id="GO:0006606">
    <property type="term" value="P:protein import into nucleus"/>
    <property type="evidence" value="ECO:0007669"/>
    <property type="project" value="TreeGrafter"/>
</dbReference>
<dbReference type="GO" id="GO:0005829">
    <property type="term" value="C:cytosol"/>
    <property type="evidence" value="ECO:0007669"/>
    <property type="project" value="TreeGrafter"/>
</dbReference>
<keyword evidence="3" id="KW-0539">Nucleus</keyword>
<dbReference type="SUPFAM" id="SSF48371">
    <property type="entry name" value="ARM repeat"/>
    <property type="match status" value="1"/>
</dbReference>
<gene>
    <name evidence="7" type="primary">LOC109469734</name>
</gene>
<dbReference type="GO" id="GO:0031267">
    <property type="term" value="F:small GTPase binding"/>
    <property type="evidence" value="ECO:0007669"/>
    <property type="project" value="InterPro"/>
</dbReference>
<dbReference type="PROSITE" id="PS50166">
    <property type="entry name" value="IMPORTIN_B_NT"/>
    <property type="match status" value="1"/>
</dbReference>
<dbReference type="RefSeq" id="XP_019623882.1">
    <property type="nucleotide sequence ID" value="XM_019768323.1"/>
</dbReference>
<dbReference type="PANTHER" id="PTHR10997">
    <property type="entry name" value="IMPORTIN-7, 8, 11"/>
    <property type="match status" value="1"/>
</dbReference>
<dbReference type="InterPro" id="IPR001494">
    <property type="entry name" value="Importin-beta_N"/>
</dbReference>
<feature type="transmembrane region" description="Helical" evidence="4">
    <location>
        <begin position="41"/>
        <end position="66"/>
    </location>
</feature>
<evidence type="ECO:0000259" key="5">
    <source>
        <dbReference type="PROSITE" id="PS50166"/>
    </source>
</evidence>
<evidence type="ECO:0000313" key="7">
    <source>
        <dbReference type="RefSeq" id="XP_019623882.1"/>
    </source>
</evidence>
<sequence>MDFATASSVVLETLTKATSQDQTILKPAEQQLKQWETQPGFYSILVTIFSNHAISLNVRWLAVLYFKNGVDRYWRRTAPNMMIKESPGLIRRRAVTISEI</sequence>
<feature type="domain" description="Importin N-terminal" evidence="5">
    <location>
        <begin position="28"/>
        <end position="95"/>
    </location>
</feature>
<evidence type="ECO:0000256" key="1">
    <source>
        <dbReference type="ARBA" id="ARBA00004123"/>
    </source>
</evidence>
<protein>
    <submittedName>
        <fullName evidence="7">Importin-11-like</fullName>
    </submittedName>
</protein>
<keyword evidence="6" id="KW-1185">Reference proteome</keyword>
<evidence type="ECO:0000313" key="6">
    <source>
        <dbReference type="Proteomes" id="UP000515135"/>
    </source>
</evidence>
<proteinExistence type="predicted"/>